<dbReference type="PANTHER" id="PTHR36974:SF1">
    <property type="entry name" value="DOXX FAMILY MEMBRANE PROTEIN"/>
    <property type="match status" value="1"/>
</dbReference>
<protein>
    <submittedName>
        <fullName evidence="3">Uncharacterized protein</fullName>
    </submittedName>
</protein>
<keyword evidence="2" id="KW-0732">Signal</keyword>
<keyword evidence="1" id="KW-0812">Transmembrane</keyword>
<reference evidence="3" key="1">
    <citation type="submission" date="2021-01" db="EMBL/GenBank/DDBJ databases">
        <authorList>
            <person name="Corre E."/>
            <person name="Pelletier E."/>
            <person name="Niang G."/>
            <person name="Scheremetjew M."/>
            <person name="Finn R."/>
            <person name="Kale V."/>
            <person name="Holt S."/>
            <person name="Cochrane G."/>
            <person name="Meng A."/>
            <person name="Brown T."/>
            <person name="Cohen L."/>
        </authorList>
    </citation>
    <scope>NUCLEOTIDE SEQUENCE</scope>
    <source>
        <strain evidence="3">CCMP3107</strain>
    </source>
</reference>
<feature type="chain" id="PRO_5030160845" evidence="2">
    <location>
        <begin position="23"/>
        <end position="278"/>
    </location>
</feature>
<feature type="transmembrane region" description="Helical" evidence="1">
    <location>
        <begin position="208"/>
        <end position="226"/>
    </location>
</feature>
<evidence type="ECO:0000256" key="2">
    <source>
        <dbReference type="SAM" id="SignalP"/>
    </source>
</evidence>
<sequence length="278" mass="29207">MYSTTTLVLLVVIIATAVQTMAFQTQSGHKQLKTLPNSISRPRTNAFKLNVLGPAPPGVELTPGVGEGRNLPSLSGVNTLPEATQAVIVLGLMAGLAALTVGGVAVLGQLEAAFPGTMAVWEGTFPLLGPIFMAAGVSHFTLHEDFVNMYPPLGTWGFWYLPGSPSFHVNWTGVVEFVGGLMLTVGGVAAALGLPLPEGAALFVPDGALLLFGLTYAVSFANIYMYTHGAILPKAMENLQGEPIPIAGHAVRGFFQVVLLTQLWTMAKVEPLVSSLLQ</sequence>
<name>A0A6V1WTA6_HETAK</name>
<dbReference type="AlphaFoldDB" id="A0A6V1WTA6"/>
<proteinExistence type="predicted"/>
<feature type="transmembrane region" description="Helical" evidence="1">
    <location>
        <begin position="177"/>
        <end position="196"/>
    </location>
</feature>
<gene>
    <name evidence="3" type="ORF">HAKA00212_LOCUS25069</name>
</gene>
<evidence type="ECO:0000313" key="3">
    <source>
        <dbReference type="EMBL" id="CAE0650431.1"/>
    </source>
</evidence>
<keyword evidence="1" id="KW-1133">Transmembrane helix</keyword>
<feature type="signal peptide" evidence="2">
    <location>
        <begin position="1"/>
        <end position="22"/>
    </location>
</feature>
<dbReference type="EMBL" id="HBIU01057464">
    <property type="protein sequence ID" value="CAE0650431.1"/>
    <property type="molecule type" value="Transcribed_RNA"/>
</dbReference>
<feature type="transmembrane region" description="Helical" evidence="1">
    <location>
        <begin position="119"/>
        <end position="142"/>
    </location>
</feature>
<accession>A0A6V1WTA6</accession>
<organism evidence="3">
    <name type="scientific">Heterosigma akashiwo</name>
    <name type="common">Chromophytic alga</name>
    <name type="synonym">Heterosigma carterae</name>
    <dbReference type="NCBI Taxonomy" id="2829"/>
    <lineage>
        <taxon>Eukaryota</taxon>
        <taxon>Sar</taxon>
        <taxon>Stramenopiles</taxon>
        <taxon>Ochrophyta</taxon>
        <taxon>Raphidophyceae</taxon>
        <taxon>Chattonellales</taxon>
        <taxon>Chattonellaceae</taxon>
        <taxon>Heterosigma</taxon>
    </lineage>
</organism>
<feature type="transmembrane region" description="Helical" evidence="1">
    <location>
        <begin position="86"/>
        <end position="107"/>
    </location>
</feature>
<keyword evidence="1" id="KW-0472">Membrane</keyword>
<evidence type="ECO:0000256" key="1">
    <source>
        <dbReference type="SAM" id="Phobius"/>
    </source>
</evidence>
<dbReference type="PANTHER" id="PTHR36974">
    <property type="entry name" value="MEMBRANE PROTEIN-RELATED"/>
    <property type="match status" value="1"/>
</dbReference>